<dbReference type="Gene3D" id="1.10.10.2840">
    <property type="entry name" value="PucR C-terminal helix-turn-helix domain"/>
    <property type="match status" value="1"/>
</dbReference>
<dbReference type="Pfam" id="PF01590">
    <property type="entry name" value="GAF"/>
    <property type="match status" value="1"/>
</dbReference>
<evidence type="ECO:0000313" key="5">
    <source>
        <dbReference type="Proteomes" id="UP001596337"/>
    </source>
</evidence>
<keyword evidence="2" id="KW-0175">Coiled coil</keyword>
<feature type="coiled-coil region" evidence="2">
    <location>
        <begin position="225"/>
        <end position="255"/>
    </location>
</feature>
<gene>
    <name evidence="4" type="ORF">ACFQGD_02220</name>
</gene>
<keyword evidence="5" id="KW-1185">Reference proteome</keyword>
<dbReference type="InterPro" id="IPR025736">
    <property type="entry name" value="PucR_C-HTH_dom"/>
</dbReference>
<evidence type="ECO:0000313" key="4">
    <source>
        <dbReference type="EMBL" id="MFC6865955.1"/>
    </source>
</evidence>
<evidence type="ECO:0000256" key="1">
    <source>
        <dbReference type="ARBA" id="ARBA00006754"/>
    </source>
</evidence>
<feature type="domain" description="GAF" evidence="3">
    <location>
        <begin position="78"/>
        <end position="229"/>
    </location>
</feature>
<accession>A0ABW2BTU8</accession>
<dbReference type="EMBL" id="JBHSXX010000001">
    <property type="protein sequence ID" value="MFC6865955.1"/>
    <property type="molecule type" value="Genomic_DNA"/>
</dbReference>
<reference evidence="5" key="1">
    <citation type="journal article" date="2019" name="Int. J. Syst. Evol. Microbiol.">
        <title>The Global Catalogue of Microorganisms (GCM) 10K type strain sequencing project: providing services to taxonomists for standard genome sequencing and annotation.</title>
        <authorList>
            <consortium name="The Broad Institute Genomics Platform"/>
            <consortium name="The Broad Institute Genome Sequencing Center for Infectious Disease"/>
            <person name="Wu L."/>
            <person name="Ma J."/>
        </authorList>
    </citation>
    <scope>NUCLEOTIDE SEQUENCE [LARGE SCALE GENOMIC DNA]</scope>
    <source>
        <strain evidence="5">KCTC 32255</strain>
    </source>
</reference>
<dbReference type="SMART" id="SM00065">
    <property type="entry name" value="GAF"/>
    <property type="match status" value="1"/>
</dbReference>
<sequence>MFWNDFLRLLARDAAAVEFEGPLLAARARGEPPEVIEELEEGKHLALQVREMLASRRRREGQLTALFETAGDLARLSDLDSVLNAIVRRARQLLGTDIAYLTMHDPVRGDTYMRVTDGSTSAAFQQLRLSFGEGLGGLVAQTGMPYFTSNYMSDPQFRHVHTIDSAVEQEGLVSILGVPLQIGSRVIGVLFAANRAERPFTREEVALLGSLAAHAAVAIDQARLLEETRVALDELNSANRLLQEHSEAVERAAAAHDKMAQLVLTGGGVAELAVSTVEVIGGSLLVLDEHDRELASVANPESIEPQSLRGAVAASRASGRSVRESGHWVAAVSAGTEHLGALVLSGKHELEDADQRILERAAVVTALLLLARRSGAEAESRVRGELLDDLLRRSDLDRAALDALTARADRLGADLDAPYSVYVADVGSADRQRAILAANHIARTRYGLGGSFDGKIVLLLPTEEPGKEAAALASELGPTLSAEVTVGGAGPARGAANVASTYAEAQRCLGALRTLGRTGEGASAAEIGFVGLVLSDQPDVSGFVDAQLGAIVDYDDRRGTELISTLRTYFACNGNLAKTKDALHVHVNTVAQRLDRISRLIGDDWQAPERMLELQLALRLHQLRHGKR</sequence>
<dbReference type="PANTHER" id="PTHR33744:SF1">
    <property type="entry name" value="DNA-BINDING TRANSCRIPTIONAL ACTIVATOR ADER"/>
    <property type="match status" value="1"/>
</dbReference>
<dbReference type="InterPro" id="IPR051448">
    <property type="entry name" value="CdaR-like_regulators"/>
</dbReference>
<organism evidence="4 5">
    <name type="scientific">Haloechinothrix salitolerans</name>
    <dbReference type="NCBI Taxonomy" id="926830"/>
    <lineage>
        <taxon>Bacteria</taxon>
        <taxon>Bacillati</taxon>
        <taxon>Actinomycetota</taxon>
        <taxon>Actinomycetes</taxon>
        <taxon>Pseudonocardiales</taxon>
        <taxon>Pseudonocardiaceae</taxon>
        <taxon>Haloechinothrix</taxon>
    </lineage>
</organism>
<comment type="similarity">
    <text evidence="1">Belongs to the CdaR family.</text>
</comment>
<comment type="caution">
    <text evidence="4">The sequence shown here is derived from an EMBL/GenBank/DDBJ whole genome shotgun (WGS) entry which is preliminary data.</text>
</comment>
<name>A0ABW2BTU8_9PSEU</name>
<dbReference type="RefSeq" id="WP_390221002.1">
    <property type="nucleotide sequence ID" value="NZ_JBHSXX010000001.1"/>
</dbReference>
<dbReference type="PANTHER" id="PTHR33744">
    <property type="entry name" value="CARBOHYDRATE DIACID REGULATOR"/>
    <property type="match status" value="1"/>
</dbReference>
<dbReference type="Proteomes" id="UP001596337">
    <property type="component" value="Unassembled WGS sequence"/>
</dbReference>
<dbReference type="InterPro" id="IPR003018">
    <property type="entry name" value="GAF"/>
</dbReference>
<dbReference type="InterPro" id="IPR029016">
    <property type="entry name" value="GAF-like_dom_sf"/>
</dbReference>
<protein>
    <submittedName>
        <fullName evidence="4">Helix-turn-helix domain-containing protein</fullName>
    </submittedName>
</protein>
<proteinExistence type="inferred from homology"/>
<dbReference type="Gene3D" id="3.30.450.40">
    <property type="match status" value="1"/>
</dbReference>
<evidence type="ECO:0000259" key="3">
    <source>
        <dbReference type="SMART" id="SM00065"/>
    </source>
</evidence>
<dbReference type="Pfam" id="PF17853">
    <property type="entry name" value="GGDEF_2"/>
    <property type="match status" value="1"/>
</dbReference>
<dbReference type="SUPFAM" id="SSF55781">
    <property type="entry name" value="GAF domain-like"/>
    <property type="match status" value="1"/>
</dbReference>
<dbReference type="Pfam" id="PF13556">
    <property type="entry name" value="HTH_30"/>
    <property type="match status" value="1"/>
</dbReference>
<dbReference type="InterPro" id="IPR041522">
    <property type="entry name" value="CdaR_GGDEF"/>
</dbReference>
<evidence type="ECO:0000256" key="2">
    <source>
        <dbReference type="SAM" id="Coils"/>
    </source>
</evidence>
<dbReference type="InterPro" id="IPR042070">
    <property type="entry name" value="PucR_C-HTH_sf"/>
</dbReference>